<accession>A0ABV9E0B2</accession>
<keyword evidence="2" id="KW-0808">Transferase</keyword>
<dbReference type="EMBL" id="JBHSFQ010000026">
    <property type="protein sequence ID" value="MFC4564595.1"/>
    <property type="molecule type" value="Genomic_DNA"/>
</dbReference>
<protein>
    <submittedName>
        <fullName evidence="2">Aminoglycoside phosphotransferase family protein</fullName>
        <ecNumber evidence="2">2.7.1.-</ecNumber>
    </submittedName>
</protein>
<dbReference type="InterPro" id="IPR011009">
    <property type="entry name" value="Kinase-like_dom_sf"/>
</dbReference>
<dbReference type="InterPro" id="IPR002575">
    <property type="entry name" value="Aminoglycoside_PTrfase"/>
</dbReference>
<keyword evidence="3" id="KW-1185">Reference proteome</keyword>
<dbReference type="RefSeq" id="WP_378577856.1">
    <property type="nucleotide sequence ID" value="NZ_JBHSFQ010000026.1"/>
</dbReference>
<comment type="caution">
    <text evidence="2">The sequence shown here is derived from an EMBL/GenBank/DDBJ whole genome shotgun (WGS) entry which is preliminary data.</text>
</comment>
<organism evidence="2 3">
    <name type="scientific">Nocardiopsis mangrovi</name>
    <dbReference type="NCBI Taxonomy" id="1179818"/>
    <lineage>
        <taxon>Bacteria</taxon>
        <taxon>Bacillati</taxon>
        <taxon>Actinomycetota</taxon>
        <taxon>Actinomycetes</taxon>
        <taxon>Streptosporangiales</taxon>
        <taxon>Nocardiopsidaceae</taxon>
        <taxon>Nocardiopsis</taxon>
    </lineage>
</organism>
<dbReference type="Pfam" id="PF01636">
    <property type="entry name" value="APH"/>
    <property type="match status" value="1"/>
</dbReference>
<evidence type="ECO:0000313" key="3">
    <source>
        <dbReference type="Proteomes" id="UP001595923"/>
    </source>
</evidence>
<dbReference type="EC" id="2.7.1.-" evidence="2"/>
<gene>
    <name evidence="2" type="ORF">ACFO4E_22285</name>
</gene>
<proteinExistence type="predicted"/>
<feature type="domain" description="Aminoglycoside phosphotransferase" evidence="1">
    <location>
        <begin position="31"/>
        <end position="255"/>
    </location>
</feature>
<reference evidence="3" key="1">
    <citation type="journal article" date="2019" name="Int. J. Syst. Evol. Microbiol.">
        <title>The Global Catalogue of Microorganisms (GCM) 10K type strain sequencing project: providing services to taxonomists for standard genome sequencing and annotation.</title>
        <authorList>
            <consortium name="The Broad Institute Genomics Platform"/>
            <consortium name="The Broad Institute Genome Sequencing Center for Infectious Disease"/>
            <person name="Wu L."/>
            <person name="Ma J."/>
        </authorList>
    </citation>
    <scope>NUCLEOTIDE SEQUENCE [LARGE SCALE GENOMIC DNA]</scope>
    <source>
        <strain evidence="3">XZYJ18</strain>
    </source>
</reference>
<dbReference type="GO" id="GO:0016740">
    <property type="term" value="F:transferase activity"/>
    <property type="evidence" value="ECO:0007669"/>
    <property type="project" value="UniProtKB-KW"/>
</dbReference>
<sequence length="328" mass="35801">MHVDAAPITEAFGLGPLTEPPVAVGRPGSARWKFTTPSGSYLVKRLWSGEDPRWRCHAAAMMDFERRVRTTTSIATARPIHPGRPEFGCAARVGEQGVFRVYEWIDHRAPGPADDIGDWVAHTLATLHRLPRTEADLGSAWDRYGVYPEASWRRWIAAATDLDRSWAGPLDERMDTVLGLSERLTAAWACADDRVATHGDFEPYNVLIGPAGPVLIDWESVCYDSATMEAGRAALAFGGSDPRRVAAILRGYREAGGGPVDLGADRFLSTAARTLGHVTELVRVSLGELAPADWMDTARLDGEIADRVRRLPGEVEALTRLADHLGSL</sequence>
<evidence type="ECO:0000259" key="1">
    <source>
        <dbReference type="Pfam" id="PF01636"/>
    </source>
</evidence>
<dbReference type="Gene3D" id="3.90.1200.10">
    <property type="match status" value="1"/>
</dbReference>
<dbReference type="Proteomes" id="UP001595923">
    <property type="component" value="Unassembled WGS sequence"/>
</dbReference>
<evidence type="ECO:0000313" key="2">
    <source>
        <dbReference type="EMBL" id="MFC4564595.1"/>
    </source>
</evidence>
<dbReference type="SUPFAM" id="SSF56112">
    <property type="entry name" value="Protein kinase-like (PK-like)"/>
    <property type="match status" value="1"/>
</dbReference>
<name>A0ABV9E0B2_9ACTN</name>